<dbReference type="Gene3D" id="3.40.30.10">
    <property type="entry name" value="Glutaredoxin"/>
    <property type="match status" value="1"/>
</dbReference>
<comment type="similarity">
    <text evidence="1">Belongs to the thioredoxin family.</text>
</comment>
<dbReference type="SUPFAM" id="SSF52833">
    <property type="entry name" value="Thioredoxin-like"/>
    <property type="match status" value="1"/>
</dbReference>
<evidence type="ECO:0000259" key="3">
    <source>
        <dbReference type="Pfam" id="PF00085"/>
    </source>
</evidence>
<dbReference type="Pfam" id="PF00085">
    <property type="entry name" value="Thioredoxin"/>
    <property type="match status" value="1"/>
</dbReference>
<dbReference type="CDD" id="cd02947">
    <property type="entry name" value="TRX_family"/>
    <property type="match status" value="1"/>
</dbReference>
<geneLocation type="plasmid" evidence="5">
    <name>ppc892-4</name>
</geneLocation>
<name>A0A1Y0VVY5_PEDPE</name>
<dbReference type="GO" id="GO:0015035">
    <property type="term" value="F:protein-disulfide reductase activity"/>
    <property type="evidence" value="ECO:0007669"/>
    <property type="project" value="TreeGrafter"/>
</dbReference>
<dbReference type="GO" id="GO:0005737">
    <property type="term" value="C:cytoplasm"/>
    <property type="evidence" value="ECO:0007669"/>
    <property type="project" value="TreeGrafter"/>
</dbReference>
<organism evidence="4 5">
    <name type="scientific">Pediococcus pentosaceus</name>
    <dbReference type="NCBI Taxonomy" id="1255"/>
    <lineage>
        <taxon>Bacteria</taxon>
        <taxon>Bacillati</taxon>
        <taxon>Bacillota</taxon>
        <taxon>Bacilli</taxon>
        <taxon>Lactobacillales</taxon>
        <taxon>Lactobacillaceae</taxon>
        <taxon>Pediococcus</taxon>
    </lineage>
</organism>
<dbReference type="PANTHER" id="PTHR45663:SF11">
    <property type="entry name" value="GEO12009P1"/>
    <property type="match status" value="1"/>
</dbReference>
<dbReference type="Proteomes" id="UP000196118">
    <property type="component" value="Plasmid pPC892-4"/>
</dbReference>
<dbReference type="EMBL" id="CP021475">
    <property type="protein sequence ID" value="ARW20853.1"/>
    <property type="molecule type" value="Genomic_DNA"/>
</dbReference>
<proteinExistence type="inferred from homology"/>
<gene>
    <name evidence="4" type="ORF">S100892_02318</name>
</gene>
<dbReference type="PANTHER" id="PTHR45663">
    <property type="entry name" value="GEO12009P1"/>
    <property type="match status" value="1"/>
</dbReference>
<evidence type="ECO:0000256" key="2">
    <source>
        <dbReference type="ARBA" id="ARBA00023284"/>
    </source>
</evidence>
<reference evidence="4 5" key="1">
    <citation type="submission" date="2017-05" db="EMBL/GenBank/DDBJ databases">
        <title>Genome sequence of Pediococcus pentosaceus strain SRCM100892.</title>
        <authorList>
            <person name="Cho S.H."/>
        </authorList>
    </citation>
    <scope>NUCLEOTIDE SEQUENCE [LARGE SCALE GENOMIC DNA]</scope>
    <source>
        <strain evidence="4 5">SRCM100892</strain>
        <plasmid evidence="5">Plasmid ppc892-4</plasmid>
    </source>
</reference>
<evidence type="ECO:0000313" key="4">
    <source>
        <dbReference type="EMBL" id="ARW20853.1"/>
    </source>
</evidence>
<evidence type="ECO:0000256" key="1">
    <source>
        <dbReference type="ARBA" id="ARBA00008987"/>
    </source>
</evidence>
<protein>
    <submittedName>
        <fullName evidence="4">Thioredoxin</fullName>
    </submittedName>
</protein>
<accession>A0A1Y0VVY5</accession>
<dbReference type="InterPro" id="IPR036249">
    <property type="entry name" value="Thioredoxin-like_sf"/>
</dbReference>
<dbReference type="RefSeq" id="WP_094104913.1">
    <property type="nucleotide sequence ID" value="NZ_CP085180.1"/>
</dbReference>
<keyword evidence="2" id="KW-0676">Redox-active center</keyword>
<keyword evidence="4" id="KW-0614">Plasmid</keyword>
<evidence type="ECO:0000313" key="5">
    <source>
        <dbReference type="Proteomes" id="UP000196118"/>
    </source>
</evidence>
<feature type="domain" description="Thioredoxin" evidence="3">
    <location>
        <begin position="11"/>
        <end position="90"/>
    </location>
</feature>
<sequence>MVKLDIPKLKMLVFENDWCAQCYTERPIIRRLAIKYHDQLEVEVLNADNNPLMVKKYNVLTAPSIILIKNDEMVERISRFIDQNQLETVIRYYL</sequence>
<dbReference type="AlphaFoldDB" id="A0A1Y0VVY5"/>
<dbReference type="InterPro" id="IPR013766">
    <property type="entry name" value="Thioredoxin_domain"/>
</dbReference>